<name>A0A2G9ZK60_9BACT</name>
<evidence type="ECO:0000313" key="3">
    <source>
        <dbReference type="Proteomes" id="UP000230729"/>
    </source>
</evidence>
<evidence type="ECO:0000313" key="2">
    <source>
        <dbReference type="EMBL" id="PIP33491.1"/>
    </source>
</evidence>
<proteinExistence type="predicted"/>
<comment type="caution">
    <text evidence="2">The sequence shown here is derived from an EMBL/GenBank/DDBJ whole genome shotgun (WGS) entry which is preliminary data.</text>
</comment>
<dbReference type="Proteomes" id="UP000230729">
    <property type="component" value="Unassembled WGS sequence"/>
</dbReference>
<keyword evidence="1" id="KW-1133">Transmembrane helix</keyword>
<keyword evidence="1" id="KW-0472">Membrane</keyword>
<dbReference type="AlphaFoldDB" id="A0A2G9ZK60"/>
<reference evidence="2 3" key="1">
    <citation type="submission" date="2017-09" db="EMBL/GenBank/DDBJ databases">
        <title>Depth-based differentiation of microbial function through sediment-hosted aquifers and enrichment of novel symbionts in the deep terrestrial subsurface.</title>
        <authorList>
            <person name="Probst A.J."/>
            <person name="Ladd B."/>
            <person name="Jarett J.K."/>
            <person name="Geller-Mcgrath D.E."/>
            <person name="Sieber C.M."/>
            <person name="Emerson J.B."/>
            <person name="Anantharaman K."/>
            <person name="Thomas B.C."/>
            <person name="Malmstrom R."/>
            <person name="Stieglmeier M."/>
            <person name="Klingl A."/>
            <person name="Woyke T."/>
            <person name="Ryan C.M."/>
            <person name="Banfield J.F."/>
        </authorList>
    </citation>
    <scope>NUCLEOTIDE SEQUENCE [LARGE SCALE GENOMIC DNA]</scope>
    <source>
        <strain evidence="2">CG23_combo_of_CG06-09_8_20_14_all_49_15</strain>
    </source>
</reference>
<protein>
    <submittedName>
        <fullName evidence="2">Uncharacterized protein</fullName>
    </submittedName>
</protein>
<gene>
    <name evidence="2" type="ORF">COX22_04220</name>
</gene>
<sequence length="94" mass="10795">MTKNKFLLRFIIPLIINMKNIIKKSGYLYFPLLFLLLITVFSCFCGMLAGLLPLAAGAEPDPLDMLQEKDDFAVTVGKTNINGRYWTYHYHYAD</sequence>
<dbReference type="EMBL" id="PCSD01000097">
    <property type="protein sequence ID" value="PIP33491.1"/>
    <property type="molecule type" value="Genomic_DNA"/>
</dbReference>
<organism evidence="2 3">
    <name type="scientific">Candidatus Falkowbacteria bacterium CG23_combo_of_CG06-09_8_20_14_all_49_15</name>
    <dbReference type="NCBI Taxonomy" id="1974572"/>
    <lineage>
        <taxon>Bacteria</taxon>
        <taxon>Candidatus Falkowiibacteriota</taxon>
    </lineage>
</organism>
<accession>A0A2G9ZK60</accession>
<feature type="transmembrane region" description="Helical" evidence="1">
    <location>
        <begin position="27"/>
        <end position="56"/>
    </location>
</feature>
<evidence type="ECO:0000256" key="1">
    <source>
        <dbReference type="SAM" id="Phobius"/>
    </source>
</evidence>
<keyword evidence="1" id="KW-0812">Transmembrane</keyword>